<dbReference type="SUPFAM" id="SSF46894">
    <property type="entry name" value="C-terminal effector domain of the bipartite response regulators"/>
    <property type="match status" value="1"/>
</dbReference>
<dbReference type="OrthoDB" id="46486at2"/>
<dbReference type="EMBL" id="JACMHY010000020">
    <property type="protein sequence ID" value="MBC2869586.1"/>
    <property type="molecule type" value="Genomic_DNA"/>
</dbReference>
<gene>
    <name evidence="2" type="ORF">H1R13_32955</name>
</gene>
<evidence type="ECO:0000259" key="1">
    <source>
        <dbReference type="SMART" id="SM00421"/>
    </source>
</evidence>
<dbReference type="InterPro" id="IPR000792">
    <property type="entry name" value="Tscrpt_reg_LuxR_C"/>
</dbReference>
<dbReference type="Pfam" id="PF08448">
    <property type="entry name" value="PAS_4"/>
    <property type="match status" value="1"/>
</dbReference>
<sequence length="228" mass="24608">MDLEASGPPYDSPAAAAWRQQAITWRNRVILLLDRLPMPVALCDTAGVILLANPAMAAEWGMLSGQMRGRNALDFFRPRTRTRLHPIAEAVRLGRRSRYPVEVSWSTAKGVERYGEMDVDPVSDTPDAPPALMLLVRVLGERAESAAAATGAEEVSGTEARILALTAGGATTARIAKAVGLTVDGVNYHLARLSRRWGVRGRTALVARAYTLGVLDREAWPPATAERG</sequence>
<feature type="domain" description="HTH luxR-type" evidence="1">
    <location>
        <begin position="152"/>
        <end position="209"/>
    </location>
</feature>
<dbReference type="SUPFAM" id="SSF55785">
    <property type="entry name" value="PYP-like sensor domain (PAS domain)"/>
    <property type="match status" value="1"/>
</dbReference>
<reference evidence="2 3" key="1">
    <citation type="submission" date="2020-08" db="EMBL/GenBank/DDBJ databases">
        <title>Whole-Genome Sequence of French Clinical Streptomyces mexicanus Strain Q0842.</title>
        <authorList>
            <person name="Boxberger M."/>
            <person name="La Scola B."/>
        </authorList>
    </citation>
    <scope>NUCLEOTIDE SEQUENCE [LARGE SCALE GENOMIC DNA]</scope>
    <source>
        <strain evidence="2 3">Marseille-Q0842</strain>
    </source>
</reference>
<dbReference type="InterPro" id="IPR000014">
    <property type="entry name" value="PAS"/>
</dbReference>
<dbReference type="NCBIfam" id="TIGR00229">
    <property type="entry name" value="sensory_box"/>
    <property type="match status" value="1"/>
</dbReference>
<dbReference type="Proteomes" id="UP000517694">
    <property type="component" value="Unassembled WGS sequence"/>
</dbReference>
<name>A0A7X1I752_9ACTN</name>
<dbReference type="Gene3D" id="1.10.10.10">
    <property type="entry name" value="Winged helix-like DNA-binding domain superfamily/Winged helix DNA-binding domain"/>
    <property type="match status" value="1"/>
</dbReference>
<dbReference type="SMART" id="SM00421">
    <property type="entry name" value="HTH_LUXR"/>
    <property type="match status" value="1"/>
</dbReference>
<dbReference type="GO" id="GO:0006355">
    <property type="term" value="P:regulation of DNA-templated transcription"/>
    <property type="evidence" value="ECO:0007669"/>
    <property type="project" value="InterPro"/>
</dbReference>
<dbReference type="InterPro" id="IPR013656">
    <property type="entry name" value="PAS_4"/>
</dbReference>
<dbReference type="AlphaFoldDB" id="A0A7X1I752"/>
<dbReference type="Pfam" id="PF00196">
    <property type="entry name" value="GerE"/>
    <property type="match status" value="1"/>
</dbReference>
<dbReference type="CDD" id="cd00130">
    <property type="entry name" value="PAS"/>
    <property type="match status" value="1"/>
</dbReference>
<dbReference type="InterPro" id="IPR016032">
    <property type="entry name" value="Sig_transdc_resp-reg_C-effctor"/>
</dbReference>
<proteinExistence type="predicted"/>
<accession>A0A7X1I752</accession>
<organism evidence="2 3">
    <name type="scientific">Streptomyces mexicanus</name>
    <dbReference type="NCBI Taxonomy" id="178566"/>
    <lineage>
        <taxon>Bacteria</taxon>
        <taxon>Bacillati</taxon>
        <taxon>Actinomycetota</taxon>
        <taxon>Actinomycetes</taxon>
        <taxon>Kitasatosporales</taxon>
        <taxon>Streptomycetaceae</taxon>
        <taxon>Streptomyces</taxon>
    </lineage>
</organism>
<comment type="caution">
    <text evidence="2">The sequence shown here is derived from an EMBL/GenBank/DDBJ whole genome shotgun (WGS) entry which is preliminary data.</text>
</comment>
<dbReference type="InterPro" id="IPR036388">
    <property type="entry name" value="WH-like_DNA-bd_sf"/>
</dbReference>
<dbReference type="Gene3D" id="3.30.450.20">
    <property type="entry name" value="PAS domain"/>
    <property type="match status" value="1"/>
</dbReference>
<keyword evidence="3" id="KW-1185">Reference proteome</keyword>
<evidence type="ECO:0000313" key="2">
    <source>
        <dbReference type="EMBL" id="MBC2869586.1"/>
    </source>
</evidence>
<evidence type="ECO:0000313" key="3">
    <source>
        <dbReference type="Proteomes" id="UP000517694"/>
    </source>
</evidence>
<dbReference type="GO" id="GO:0003677">
    <property type="term" value="F:DNA binding"/>
    <property type="evidence" value="ECO:0007669"/>
    <property type="project" value="InterPro"/>
</dbReference>
<dbReference type="RefSeq" id="WP_159672991.1">
    <property type="nucleotide sequence ID" value="NZ_JACMHY010000020.1"/>
</dbReference>
<dbReference type="InterPro" id="IPR035965">
    <property type="entry name" value="PAS-like_dom_sf"/>
</dbReference>
<protein>
    <submittedName>
        <fullName evidence="2">PAS domain-containing protein</fullName>
    </submittedName>
</protein>